<organism evidence="1 2">
    <name type="scientific">Winogradskyella endarachnes</name>
    <dbReference type="NCBI Taxonomy" id="2681965"/>
    <lineage>
        <taxon>Bacteria</taxon>
        <taxon>Pseudomonadati</taxon>
        <taxon>Bacteroidota</taxon>
        <taxon>Flavobacteriia</taxon>
        <taxon>Flavobacteriales</taxon>
        <taxon>Flavobacteriaceae</taxon>
        <taxon>Winogradskyella</taxon>
    </lineage>
</organism>
<accession>A0A6L6UC08</accession>
<evidence type="ECO:0000313" key="2">
    <source>
        <dbReference type="Proteomes" id="UP000478208"/>
    </source>
</evidence>
<comment type="caution">
    <text evidence="1">The sequence shown here is derived from an EMBL/GenBank/DDBJ whole genome shotgun (WGS) entry which is preliminary data.</text>
</comment>
<proteinExistence type="predicted"/>
<dbReference type="EMBL" id="WOWS01000010">
    <property type="protein sequence ID" value="MUU79875.1"/>
    <property type="molecule type" value="Genomic_DNA"/>
</dbReference>
<reference evidence="1 2" key="1">
    <citation type="submission" date="2019-12" db="EMBL/GenBank/DDBJ databases">
        <authorList>
            <person name="Li J."/>
        </authorList>
    </citation>
    <scope>NUCLEOTIDE SEQUENCE [LARGE SCALE GENOMIC DNA]</scope>
    <source>
        <strain evidence="1 2">HL2-2</strain>
    </source>
</reference>
<evidence type="ECO:0000313" key="1">
    <source>
        <dbReference type="EMBL" id="MUU79875.1"/>
    </source>
</evidence>
<dbReference type="Proteomes" id="UP000478208">
    <property type="component" value="Unassembled WGS sequence"/>
</dbReference>
<sequence>MTIDSNSHFRFPPKKLKPEQVIVFNAITYSVDICEITYDRLYNELIKFSENPSSTNENYPKIFADVWTIISNATIFMNLITRHFDLGTEEPMLSELSKAKKLRNSYQHIDERISEVLTLNDLPMYGSLSWMRNIPNSNKFQQFMLYSGVFTNHTQSVGGQMISPTMEIGIDEIDEIIFESITKQGRNFPKVTISIKKLISDIRSWIEHFEKQINEQLDSHGKMERHNTNLFFQIDGHRE</sequence>
<dbReference type="RefSeq" id="WP_157364932.1">
    <property type="nucleotide sequence ID" value="NZ_WOWS01000010.1"/>
</dbReference>
<keyword evidence="2" id="KW-1185">Reference proteome</keyword>
<name>A0A6L6UC08_9FLAO</name>
<gene>
    <name evidence="1" type="ORF">GN138_15610</name>
</gene>
<protein>
    <submittedName>
        <fullName evidence="1">Uncharacterized protein</fullName>
    </submittedName>
</protein>
<dbReference type="AlphaFoldDB" id="A0A6L6UC08"/>